<dbReference type="InterPro" id="IPR051449">
    <property type="entry name" value="ABC-2_transporter_component"/>
</dbReference>
<dbReference type="InterPro" id="IPR047817">
    <property type="entry name" value="ABC2_TM_bact-type"/>
</dbReference>
<reference evidence="10" key="1">
    <citation type="submission" date="2018-12" db="EMBL/GenBank/DDBJ databases">
        <title>Novel natural products biosynthetic potential of the class Ktedonobacteria.</title>
        <authorList>
            <person name="Zheng Y."/>
            <person name="Saitou A."/>
            <person name="Wang C.M."/>
            <person name="Toyoda A."/>
            <person name="Minakuchi Y."/>
            <person name="Sekiguchi Y."/>
            <person name="Ueda K."/>
            <person name="Takano H."/>
            <person name="Sakai Y."/>
            <person name="Yokota A."/>
            <person name="Yabe S."/>
        </authorList>
    </citation>
    <scope>NUCLEOTIDE SEQUENCE</scope>
    <source>
        <strain evidence="10">A3-2</strain>
    </source>
</reference>
<dbReference type="Pfam" id="PF12698">
    <property type="entry name" value="ABC2_membrane_3"/>
    <property type="match status" value="1"/>
</dbReference>
<dbReference type="GO" id="GO:0005886">
    <property type="term" value="C:plasma membrane"/>
    <property type="evidence" value="ECO:0007669"/>
    <property type="project" value="UniProtKB-SubCell"/>
</dbReference>
<evidence type="ECO:0000256" key="1">
    <source>
        <dbReference type="ARBA" id="ARBA00004651"/>
    </source>
</evidence>
<keyword evidence="5 8" id="KW-0812">Transmembrane</keyword>
<dbReference type="Gene3D" id="3.40.1710.10">
    <property type="entry name" value="abc type-2 transporter like domain"/>
    <property type="match status" value="1"/>
</dbReference>
<feature type="domain" description="ABC transmembrane type-2" evidence="9">
    <location>
        <begin position="191"/>
        <end position="418"/>
    </location>
</feature>
<evidence type="ECO:0000256" key="2">
    <source>
        <dbReference type="ARBA" id="ARBA00007783"/>
    </source>
</evidence>
<accession>A0A455T341</accession>
<evidence type="ECO:0000313" key="10">
    <source>
        <dbReference type="EMBL" id="BBH93819.1"/>
    </source>
</evidence>
<keyword evidence="7 8" id="KW-0472">Membrane</keyword>
<evidence type="ECO:0000256" key="5">
    <source>
        <dbReference type="ARBA" id="ARBA00022692"/>
    </source>
</evidence>
<evidence type="ECO:0000259" key="9">
    <source>
        <dbReference type="PROSITE" id="PS51012"/>
    </source>
</evidence>
<dbReference type="AlphaFoldDB" id="A0A455T341"/>
<feature type="transmembrane region" description="Helical" evidence="8">
    <location>
        <begin position="276"/>
        <end position="298"/>
    </location>
</feature>
<dbReference type="PROSITE" id="PS51012">
    <property type="entry name" value="ABC_TM2"/>
    <property type="match status" value="1"/>
</dbReference>
<protein>
    <recommendedName>
        <fullName evidence="9">ABC transmembrane type-2 domain-containing protein</fullName>
    </recommendedName>
</protein>
<comment type="similarity">
    <text evidence="2">Belongs to the ABC-2 integral membrane protein family.</text>
</comment>
<dbReference type="PANTHER" id="PTHR30294:SF29">
    <property type="entry name" value="MULTIDRUG ABC TRANSPORTER PERMEASE YBHS-RELATED"/>
    <property type="match status" value="1"/>
</dbReference>
<dbReference type="InterPro" id="IPR013525">
    <property type="entry name" value="ABC2_TM"/>
</dbReference>
<evidence type="ECO:0000256" key="6">
    <source>
        <dbReference type="ARBA" id="ARBA00022989"/>
    </source>
</evidence>
<dbReference type="PANTHER" id="PTHR30294">
    <property type="entry name" value="MEMBRANE COMPONENT OF ABC TRANSPORTER YHHJ-RELATED"/>
    <property type="match status" value="1"/>
</dbReference>
<name>A0A455T341_9CHLR</name>
<feature type="transmembrane region" description="Helical" evidence="8">
    <location>
        <begin position="21"/>
        <end position="44"/>
    </location>
</feature>
<keyword evidence="4" id="KW-1003">Cell membrane</keyword>
<feature type="transmembrane region" description="Helical" evidence="8">
    <location>
        <begin position="336"/>
        <end position="357"/>
    </location>
</feature>
<comment type="subcellular location">
    <subcellularLocation>
        <location evidence="1">Cell membrane</location>
        <topology evidence="1">Multi-pass membrane protein</topology>
    </subcellularLocation>
</comment>
<feature type="transmembrane region" description="Helical" evidence="8">
    <location>
        <begin position="230"/>
        <end position="250"/>
    </location>
</feature>
<dbReference type="EMBL" id="AP019377">
    <property type="protein sequence ID" value="BBH93819.1"/>
    <property type="molecule type" value="Genomic_DNA"/>
</dbReference>
<evidence type="ECO:0000256" key="3">
    <source>
        <dbReference type="ARBA" id="ARBA00022448"/>
    </source>
</evidence>
<feature type="transmembrane region" description="Helical" evidence="8">
    <location>
        <begin position="304"/>
        <end position="329"/>
    </location>
</feature>
<keyword evidence="6 8" id="KW-1133">Transmembrane helix</keyword>
<feature type="transmembrane region" description="Helical" evidence="8">
    <location>
        <begin position="363"/>
        <end position="385"/>
    </location>
</feature>
<sequence>MYAMFSIMKKDLLQTIRDRWSFIWMLLVPLVLVAMIGFALSGVYSSNGQATITIRVAVSDEDHDLVGQTVLKVLDQHSQQLTINLTRYSDAAGVKKAVADGQGAMTGVVIPAGTTARLQQAAMRGEPTQNLVQIYTIPSSNDPSSAIVQNLVTSAVGQLATATFAGSAAVQEVERICHQPGNHCEPGSVNPETIASNVGAASFKELPAAQVASLHAGNVPAQVNIFDVALPGYAILFALFGLQSIAGSILDERESGTLRRLLIAPVRRYALLGGKLLTQFLVTLLQLLILFVVGNFIFKLHVGNWLGVIILLVVSSFATTGFGILLVSLVRTRRQLAPVLTIITLTTSAIGGAWWPLWLEPQWLQIVAHVGIVAWAIEALNGLMISGRTLTEVLPNIIALIIYGVLCFVIGLALFRFQPRTASA</sequence>
<proteinExistence type="inferred from homology"/>
<evidence type="ECO:0000256" key="8">
    <source>
        <dbReference type="SAM" id="Phobius"/>
    </source>
</evidence>
<feature type="transmembrane region" description="Helical" evidence="8">
    <location>
        <begin position="397"/>
        <end position="417"/>
    </location>
</feature>
<evidence type="ECO:0000256" key="4">
    <source>
        <dbReference type="ARBA" id="ARBA00022475"/>
    </source>
</evidence>
<gene>
    <name evidence="10" type="ORF">KTA_20180</name>
</gene>
<dbReference type="GO" id="GO:0140359">
    <property type="term" value="F:ABC-type transporter activity"/>
    <property type="evidence" value="ECO:0007669"/>
    <property type="project" value="InterPro"/>
</dbReference>
<organism evidence="10">
    <name type="scientific">Thermogemmatispora argillosa</name>
    <dbReference type="NCBI Taxonomy" id="2045280"/>
    <lineage>
        <taxon>Bacteria</taxon>
        <taxon>Bacillati</taxon>
        <taxon>Chloroflexota</taxon>
        <taxon>Ktedonobacteria</taxon>
        <taxon>Thermogemmatisporales</taxon>
        <taxon>Thermogemmatisporaceae</taxon>
        <taxon>Thermogemmatispora</taxon>
    </lineage>
</organism>
<evidence type="ECO:0000256" key="7">
    <source>
        <dbReference type="ARBA" id="ARBA00023136"/>
    </source>
</evidence>
<keyword evidence="3" id="KW-0813">Transport</keyword>